<dbReference type="KEGG" id="smul:SMUL_3017"/>
<evidence type="ECO:0000259" key="7">
    <source>
        <dbReference type="Pfam" id="PF01012"/>
    </source>
</evidence>
<sequence>MSTCIIITDEAPFNGLINIAKPLGEMNAIVVGSKDLAKKVAISGVSSVLFLEACLPEAKANIVAKAVRELSPKIVLTSPTSGARAIAGAIAIALDAVIIQGIINISTENDTVVVEQMALNGRVLDTLTSKNHIVGFFAGEDIELSENSPVAINALDGDGYAMDINISSAGSETSGLAEASRVVSFGRGIKAKEDIALINSFASAIGAEVGCSMPIADDLSWLPKECYIGRSGQTTSPRVYFAIGISGAPQHLEGVRRAKVIVAINNDPEARIFRSADYGIVGDLYEIIPALKKVLNS</sequence>
<evidence type="ECO:0000313" key="9">
    <source>
        <dbReference type="Proteomes" id="UP000019322"/>
    </source>
</evidence>
<evidence type="ECO:0000259" key="6">
    <source>
        <dbReference type="Pfam" id="PF00766"/>
    </source>
</evidence>
<evidence type="ECO:0000256" key="3">
    <source>
        <dbReference type="ARBA" id="ARBA00022630"/>
    </source>
</evidence>
<evidence type="ECO:0000256" key="4">
    <source>
        <dbReference type="ARBA" id="ARBA00022982"/>
    </source>
</evidence>
<dbReference type="Pfam" id="PF00766">
    <property type="entry name" value="ETF_alpha"/>
    <property type="match status" value="1"/>
</dbReference>
<dbReference type="InterPro" id="IPR029035">
    <property type="entry name" value="DHS-like_NAD/FAD-binding_dom"/>
</dbReference>
<name>A0AA86AR60_SULMK</name>
<evidence type="ECO:0000256" key="2">
    <source>
        <dbReference type="ARBA" id="ARBA00022448"/>
    </source>
</evidence>
<dbReference type="Pfam" id="PF01012">
    <property type="entry name" value="ETF"/>
    <property type="match status" value="1"/>
</dbReference>
<evidence type="ECO:0000256" key="5">
    <source>
        <dbReference type="PIRSR" id="PIRSR000089-1"/>
    </source>
</evidence>
<dbReference type="InterPro" id="IPR014730">
    <property type="entry name" value="ETF_a/b_N"/>
</dbReference>
<feature type="domain" description="Electron transfer flavoprotein alpha subunit C-terminal" evidence="6">
    <location>
        <begin position="176"/>
        <end position="255"/>
    </location>
</feature>
<proteinExistence type="inferred from homology"/>
<dbReference type="PANTHER" id="PTHR43153:SF11">
    <property type="entry name" value="ELECTRON TRANSFER FLAVOPROTEIN, SUBUNIT ALPHA (ETFA)"/>
    <property type="match status" value="1"/>
</dbReference>
<dbReference type="Gene3D" id="3.40.50.620">
    <property type="entry name" value="HUPs"/>
    <property type="match status" value="1"/>
</dbReference>
<comment type="cofactor">
    <cofactor evidence="5">
        <name>FAD</name>
        <dbReference type="ChEBI" id="CHEBI:57692"/>
    </cofactor>
    <text evidence="5">Binds 1 FAD per dimer.</text>
</comment>
<dbReference type="PIRSF" id="PIRSF000089">
    <property type="entry name" value="Electra_flavoP_a"/>
    <property type="match status" value="1"/>
</dbReference>
<keyword evidence="5" id="KW-0274">FAD</keyword>
<dbReference type="GO" id="GO:0033539">
    <property type="term" value="P:fatty acid beta-oxidation using acyl-CoA dehydrogenase"/>
    <property type="evidence" value="ECO:0007669"/>
    <property type="project" value="TreeGrafter"/>
</dbReference>
<feature type="domain" description="Electron transfer flavoprotein alpha/beta-subunit N-terminal" evidence="7">
    <location>
        <begin position="20"/>
        <end position="129"/>
    </location>
</feature>
<evidence type="ECO:0000256" key="1">
    <source>
        <dbReference type="ARBA" id="ARBA00005817"/>
    </source>
</evidence>
<comment type="similarity">
    <text evidence="1">Belongs to the ETF alpha-subunit/FixB family.</text>
</comment>
<dbReference type="RefSeq" id="WP_025346074.1">
    <property type="nucleotide sequence ID" value="NZ_CP007201.1"/>
</dbReference>
<dbReference type="InterPro" id="IPR001308">
    <property type="entry name" value="ETF_a/FixB"/>
</dbReference>
<gene>
    <name evidence="8" type="ORF">SMUL_3017</name>
</gene>
<dbReference type="PANTHER" id="PTHR43153">
    <property type="entry name" value="ELECTRON TRANSFER FLAVOPROTEIN ALPHA"/>
    <property type="match status" value="1"/>
</dbReference>
<dbReference type="GO" id="GO:0009055">
    <property type="term" value="F:electron transfer activity"/>
    <property type="evidence" value="ECO:0007669"/>
    <property type="project" value="InterPro"/>
</dbReference>
<keyword evidence="2" id="KW-0813">Transport</keyword>
<accession>A0AA86AR60</accession>
<dbReference type="SUPFAM" id="SSF52467">
    <property type="entry name" value="DHS-like NAD/FAD-binding domain"/>
    <property type="match status" value="1"/>
</dbReference>
<dbReference type="InterPro" id="IPR014731">
    <property type="entry name" value="ETF_asu_C"/>
</dbReference>
<dbReference type="GO" id="GO:0050660">
    <property type="term" value="F:flavin adenine dinucleotide binding"/>
    <property type="evidence" value="ECO:0007669"/>
    <property type="project" value="InterPro"/>
</dbReference>
<dbReference type="InterPro" id="IPR014729">
    <property type="entry name" value="Rossmann-like_a/b/a_fold"/>
</dbReference>
<dbReference type="SUPFAM" id="SSF52402">
    <property type="entry name" value="Adenine nucleotide alpha hydrolases-like"/>
    <property type="match status" value="1"/>
</dbReference>
<feature type="binding site" evidence="5">
    <location>
        <begin position="244"/>
        <end position="251"/>
    </location>
    <ligand>
        <name>FAD</name>
        <dbReference type="ChEBI" id="CHEBI:57692"/>
    </ligand>
</feature>
<reference evidence="8 9" key="1">
    <citation type="journal article" date="2014" name="Environ. Microbiol.">
        <title>Insights into organohalide respiration and the versatile catabolism of Sulfurospirillum multivorans gained from comparative genomics and physiological studies.</title>
        <authorList>
            <person name="Goris T."/>
            <person name="Schubert T."/>
            <person name="Gadkari J."/>
            <person name="Wubet T."/>
            <person name="Tarkka M."/>
            <person name="Buscot F."/>
            <person name="Adrian L."/>
            <person name="Diekert G."/>
        </authorList>
    </citation>
    <scope>NUCLEOTIDE SEQUENCE [LARGE SCALE GENOMIC DNA]</scope>
    <source>
        <strain evidence="9">DM 12446 / JCM 15788 / NBRC 109480</strain>
    </source>
</reference>
<keyword evidence="3" id="KW-0285">Flavoprotein</keyword>
<organism evidence="8 9">
    <name type="scientific">Sulfurospirillum multivorans (strain DM 12446 / JCM 15788 / NBRC 109480)</name>
    <dbReference type="NCBI Taxonomy" id="1150621"/>
    <lineage>
        <taxon>Bacteria</taxon>
        <taxon>Pseudomonadati</taxon>
        <taxon>Campylobacterota</taxon>
        <taxon>Epsilonproteobacteria</taxon>
        <taxon>Campylobacterales</taxon>
        <taxon>Sulfurospirillaceae</taxon>
        <taxon>Sulfurospirillum</taxon>
    </lineage>
</organism>
<dbReference type="Gene3D" id="3.40.50.1220">
    <property type="entry name" value="TPP-binding domain"/>
    <property type="match status" value="1"/>
</dbReference>
<evidence type="ECO:0000313" key="8">
    <source>
        <dbReference type="EMBL" id="AHJ14246.1"/>
    </source>
</evidence>
<dbReference type="EMBL" id="CP007201">
    <property type="protein sequence ID" value="AHJ14246.1"/>
    <property type="molecule type" value="Genomic_DNA"/>
</dbReference>
<protein>
    <submittedName>
        <fullName evidence="8">Electron transfer flavoprotein, alpha subunit</fullName>
    </submittedName>
</protein>
<feature type="binding site" evidence="5">
    <location>
        <position position="265"/>
    </location>
    <ligand>
        <name>FAD</name>
        <dbReference type="ChEBI" id="CHEBI:57692"/>
    </ligand>
</feature>
<dbReference type="AlphaFoldDB" id="A0AA86AR60"/>
<feature type="binding site" evidence="5">
    <location>
        <position position="187"/>
    </location>
    <ligand>
        <name>FAD</name>
        <dbReference type="ChEBI" id="CHEBI:57692"/>
    </ligand>
</feature>
<dbReference type="FunFam" id="3.40.50.1220:FF:000004">
    <property type="entry name" value="Electron transfer flavoprotein"/>
    <property type="match status" value="1"/>
</dbReference>
<keyword evidence="4" id="KW-0249">Electron transport</keyword>
<dbReference type="Proteomes" id="UP000019322">
    <property type="component" value="Chromosome"/>
</dbReference>